<dbReference type="InterPro" id="IPR027417">
    <property type="entry name" value="P-loop_NTPase"/>
</dbReference>
<name>A0A9D1MP18_9FIRM</name>
<dbReference type="Pfam" id="PF01695">
    <property type="entry name" value="IstB_IS21"/>
    <property type="match status" value="1"/>
</dbReference>
<evidence type="ECO:0000313" key="3">
    <source>
        <dbReference type="Proteomes" id="UP000824099"/>
    </source>
</evidence>
<dbReference type="PANTHER" id="PTHR30050">
    <property type="entry name" value="CHROMOSOMAL REPLICATION INITIATOR PROTEIN DNAA"/>
    <property type="match status" value="1"/>
</dbReference>
<reference evidence="2" key="2">
    <citation type="journal article" date="2021" name="PeerJ">
        <title>Extensive microbial diversity within the chicken gut microbiome revealed by metagenomics and culture.</title>
        <authorList>
            <person name="Gilroy R."/>
            <person name="Ravi A."/>
            <person name="Getino M."/>
            <person name="Pursley I."/>
            <person name="Horton D.L."/>
            <person name="Alikhan N.F."/>
            <person name="Baker D."/>
            <person name="Gharbi K."/>
            <person name="Hall N."/>
            <person name="Watson M."/>
            <person name="Adriaenssens E.M."/>
            <person name="Foster-Nyarko E."/>
            <person name="Jarju S."/>
            <person name="Secka A."/>
            <person name="Antonio M."/>
            <person name="Oren A."/>
            <person name="Chaudhuri R.R."/>
            <person name="La Ragione R."/>
            <person name="Hildebrand F."/>
            <person name="Pallen M.J."/>
        </authorList>
    </citation>
    <scope>NUCLEOTIDE SEQUENCE</scope>
    <source>
        <strain evidence="2">CHK160-1198</strain>
    </source>
</reference>
<gene>
    <name evidence="2" type="ORF">IAB06_03350</name>
</gene>
<accession>A0A9D1MP18</accession>
<dbReference type="InterPro" id="IPR002611">
    <property type="entry name" value="IstB_ATP-bd"/>
</dbReference>
<feature type="domain" description="AAA+ ATPase" evidence="1">
    <location>
        <begin position="117"/>
        <end position="243"/>
    </location>
</feature>
<evidence type="ECO:0000259" key="1">
    <source>
        <dbReference type="SMART" id="SM00382"/>
    </source>
</evidence>
<dbReference type="CDD" id="cd00009">
    <property type="entry name" value="AAA"/>
    <property type="match status" value="1"/>
</dbReference>
<dbReference type="GO" id="GO:0006260">
    <property type="term" value="P:DNA replication"/>
    <property type="evidence" value="ECO:0007669"/>
    <property type="project" value="TreeGrafter"/>
</dbReference>
<evidence type="ECO:0000313" key="2">
    <source>
        <dbReference type="EMBL" id="HIU64063.1"/>
    </source>
</evidence>
<dbReference type="GO" id="GO:0005524">
    <property type="term" value="F:ATP binding"/>
    <property type="evidence" value="ECO:0007669"/>
    <property type="project" value="UniProtKB-KW"/>
</dbReference>
<dbReference type="SMART" id="SM00382">
    <property type="entry name" value="AAA"/>
    <property type="match status" value="1"/>
</dbReference>
<sequence>MNQLVDHITKNGATTQSNPNGVICEHCGTLVPPLEIDVLGKKRIVQPVCKCVTERQAAEQKRFENYQREKDVKRLFAISDVGNRYQQATFTNFLNRPGTENALKLAKHYASRFNKDNPNALLFFGEPGNGKTHLAAAVYNALVTQGHVIVFVSMTDLLNKIKSTFNKAAKETQDDILKALAVCDLLIIDDIGAEKISDWVEETVYRILDTRYRCNRPVVATSNLTTDEICIKLGSRIHDRLLEMCQPVYNSATSYRKELAQQRTKRISELIQNGEI</sequence>
<proteinExistence type="predicted"/>
<protein>
    <submittedName>
        <fullName evidence="2">ATP-binding protein</fullName>
    </submittedName>
</protein>
<keyword evidence="2" id="KW-0067">ATP-binding</keyword>
<organism evidence="2 3">
    <name type="scientific">Candidatus Avacidaminococcus intestinavium</name>
    <dbReference type="NCBI Taxonomy" id="2840684"/>
    <lineage>
        <taxon>Bacteria</taxon>
        <taxon>Bacillati</taxon>
        <taxon>Bacillota</taxon>
        <taxon>Negativicutes</taxon>
        <taxon>Acidaminococcales</taxon>
        <taxon>Acidaminococcaceae</taxon>
        <taxon>Acidaminococcaceae incertae sedis</taxon>
        <taxon>Candidatus Avacidaminococcus</taxon>
    </lineage>
</organism>
<dbReference type="EMBL" id="DVNI01000048">
    <property type="protein sequence ID" value="HIU64063.1"/>
    <property type="molecule type" value="Genomic_DNA"/>
</dbReference>
<dbReference type="NCBIfam" id="NF005992">
    <property type="entry name" value="PRK08116.1"/>
    <property type="match status" value="1"/>
</dbReference>
<dbReference type="Gene3D" id="3.40.50.300">
    <property type="entry name" value="P-loop containing nucleotide triphosphate hydrolases"/>
    <property type="match status" value="1"/>
</dbReference>
<dbReference type="PANTHER" id="PTHR30050:SF4">
    <property type="entry name" value="ATP-BINDING PROTEIN RV3427C IN INSERTION SEQUENCE-RELATED"/>
    <property type="match status" value="1"/>
</dbReference>
<reference evidence="2" key="1">
    <citation type="submission" date="2020-10" db="EMBL/GenBank/DDBJ databases">
        <authorList>
            <person name="Gilroy R."/>
        </authorList>
    </citation>
    <scope>NUCLEOTIDE SEQUENCE</scope>
    <source>
        <strain evidence="2">CHK160-1198</strain>
    </source>
</reference>
<dbReference type="InterPro" id="IPR003593">
    <property type="entry name" value="AAA+_ATPase"/>
</dbReference>
<dbReference type="AlphaFoldDB" id="A0A9D1MP18"/>
<dbReference type="SUPFAM" id="SSF52540">
    <property type="entry name" value="P-loop containing nucleoside triphosphate hydrolases"/>
    <property type="match status" value="1"/>
</dbReference>
<dbReference type="Proteomes" id="UP000824099">
    <property type="component" value="Unassembled WGS sequence"/>
</dbReference>
<keyword evidence="2" id="KW-0547">Nucleotide-binding</keyword>
<comment type="caution">
    <text evidence="2">The sequence shown here is derived from an EMBL/GenBank/DDBJ whole genome shotgun (WGS) entry which is preliminary data.</text>
</comment>